<protein>
    <submittedName>
        <fullName evidence="1">Uncharacterized protein</fullName>
    </submittedName>
</protein>
<evidence type="ECO:0000313" key="1">
    <source>
        <dbReference type="EMBL" id="TQE06119.1"/>
    </source>
</evidence>
<accession>A0A540N513</accession>
<dbReference type="EMBL" id="VIEB01000110">
    <property type="protein sequence ID" value="TQE06119.1"/>
    <property type="molecule type" value="Genomic_DNA"/>
</dbReference>
<keyword evidence="2" id="KW-1185">Reference proteome</keyword>
<name>A0A540N513_MALBA</name>
<dbReference type="AlphaFoldDB" id="A0A540N513"/>
<reference evidence="1 2" key="1">
    <citation type="journal article" date="2019" name="G3 (Bethesda)">
        <title>Sequencing of a Wild Apple (Malus baccata) Genome Unravels the Differences Between Cultivated and Wild Apple Species Regarding Disease Resistance and Cold Tolerance.</title>
        <authorList>
            <person name="Chen X."/>
        </authorList>
    </citation>
    <scope>NUCLEOTIDE SEQUENCE [LARGE SCALE GENOMIC DNA]</scope>
    <source>
        <strain evidence="2">cv. Shandingzi</strain>
        <tissue evidence="1">Leaves</tissue>
    </source>
</reference>
<gene>
    <name evidence="1" type="ORF">C1H46_008315</name>
</gene>
<proteinExistence type="predicted"/>
<organism evidence="1 2">
    <name type="scientific">Malus baccata</name>
    <name type="common">Siberian crab apple</name>
    <name type="synonym">Pyrus baccata</name>
    <dbReference type="NCBI Taxonomy" id="106549"/>
    <lineage>
        <taxon>Eukaryota</taxon>
        <taxon>Viridiplantae</taxon>
        <taxon>Streptophyta</taxon>
        <taxon>Embryophyta</taxon>
        <taxon>Tracheophyta</taxon>
        <taxon>Spermatophyta</taxon>
        <taxon>Magnoliopsida</taxon>
        <taxon>eudicotyledons</taxon>
        <taxon>Gunneridae</taxon>
        <taxon>Pentapetalae</taxon>
        <taxon>rosids</taxon>
        <taxon>fabids</taxon>
        <taxon>Rosales</taxon>
        <taxon>Rosaceae</taxon>
        <taxon>Amygdaloideae</taxon>
        <taxon>Maleae</taxon>
        <taxon>Malus</taxon>
    </lineage>
</organism>
<comment type="caution">
    <text evidence="1">The sequence shown here is derived from an EMBL/GenBank/DDBJ whole genome shotgun (WGS) entry which is preliminary data.</text>
</comment>
<evidence type="ECO:0000313" key="2">
    <source>
        <dbReference type="Proteomes" id="UP000315295"/>
    </source>
</evidence>
<sequence>MVMGGWDLLKTKRWVMGGWARVGFGEGEGFIYLFIYLSNFDEENPPLESEELELKFIRNSVLVTISRIFHLEICHGNLSNRYGFIDCGFVNGTVNGVDEDGKEMGCLCCVHRSSHLDFLKVKRQCRHCCQRKPTYTVVVLLDWLSVLSRWSPSRC</sequence>
<dbReference type="Proteomes" id="UP000315295">
    <property type="component" value="Unassembled WGS sequence"/>
</dbReference>